<name>A0A4R0JIH3_9ACTN</name>
<dbReference type="InterPro" id="IPR011010">
    <property type="entry name" value="DNA_brk_join_enz"/>
</dbReference>
<keyword evidence="5" id="KW-1185">Reference proteome</keyword>
<evidence type="ECO:0000259" key="3">
    <source>
        <dbReference type="PROSITE" id="PS51898"/>
    </source>
</evidence>
<dbReference type="InterPro" id="IPR002104">
    <property type="entry name" value="Integrase_catalytic"/>
</dbReference>
<dbReference type="Gene3D" id="1.10.443.10">
    <property type="entry name" value="Intergrase catalytic core"/>
    <property type="match status" value="1"/>
</dbReference>
<protein>
    <recommendedName>
        <fullName evidence="3">Tyr recombinase domain-containing protein</fullName>
    </recommendedName>
</protein>
<comment type="caution">
    <text evidence="4">The sequence shown here is derived from an EMBL/GenBank/DDBJ whole genome shotgun (WGS) entry which is preliminary data.</text>
</comment>
<dbReference type="GO" id="GO:0006310">
    <property type="term" value="P:DNA recombination"/>
    <property type="evidence" value="ECO:0007669"/>
    <property type="project" value="UniProtKB-KW"/>
</dbReference>
<evidence type="ECO:0000256" key="2">
    <source>
        <dbReference type="SAM" id="MobiDB-lite"/>
    </source>
</evidence>
<dbReference type="GO" id="GO:0015074">
    <property type="term" value="P:DNA integration"/>
    <property type="evidence" value="ECO:0007669"/>
    <property type="project" value="InterPro"/>
</dbReference>
<evidence type="ECO:0000313" key="5">
    <source>
        <dbReference type="Proteomes" id="UP000291144"/>
    </source>
</evidence>
<dbReference type="OrthoDB" id="1822491at2"/>
<evidence type="ECO:0000256" key="1">
    <source>
        <dbReference type="ARBA" id="ARBA00023172"/>
    </source>
</evidence>
<organism evidence="4 5">
    <name type="scientific">Kribbella pittospori</name>
    <dbReference type="NCBI Taxonomy" id="722689"/>
    <lineage>
        <taxon>Bacteria</taxon>
        <taxon>Bacillati</taxon>
        <taxon>Actinomycetota</taxon>
        <taxon>Actinomycetes</taxon>
        <taxon>Propionibacteriales</taxon>
        <taxon>Kribbellaceae</taxon>
        <taxon>Kribbella</taxon>
    </lineage>
</organism>
<dbReference type="SUPFAM" id="SSF56349">
    <property type="entry name" value="DNA breaking-rejoining enzymes"/>
    <property type="match status" value="1"/>
</dbReference>
<dbReference type="InterPro" id="IPR013762">
    <property type="entry name" value="Integrase-like_cat_sf"/>
</dbReference>
<feature type="region of interest" description="Disordered" evidence="2">
    <location>
        <begin position="65"/>
        <end position="88"/>
    </location>
</feature>
<accession>A0A4R0JIH3</accession>
<keyword evidence="1" id="KW-0233">DNA recombination</keyword>
<dbReference type="AlphaFoldDB" id="A0A4R0JIH3"/>
<gene>
    <name evidence="4" type="ORF">E0H73_43980</name>
</gene>
<dbReference type="Pfam" id="PF00589">
    <property type="entry name" value="Phage_integrase"/>
    <property type="match status" value="1"/>
</dbReference>
<proteinExistence type="predicted"/>
<reference evidence="4 5" key="1">
    <citation type="submission" date="2019-02" db="EMBL/GenBank/DDBJ databases">
        <title>Kribbella capetownensis sp. nov. and Kribbella speibonae sp. nov., isolated from soil.</title>
        <authorList>
            <person name="Curtis S.M."/>
            <person name="Norton I."/>
            <person name="Everest G.J."/>
            <person name="Meyers P.R."/>
        </authorList>
    </citation>
    <scope>NUCLEOTIDE SEQUENCE [LARGE SCALE GENOMIC DNA]</scope>
    <source>
        <strain evidence="4 5">NRRL B-24813</strain>
    </source>
</reference>
<sequence>MHALRHYFASITLADGVNIKELSKYLGHHDPGFTLQMYTHMLPSSYDRAWQAVDRRLERLALRLTEQSRSRADQSPDIENIDRGPDLL</sequence>
<dbReference type="EMBL" id="SJKB01000033">
    <property type="protein sequence ID" value="TCC46329.1"/>
    <property type="molecule type" value="Genomic_DNA"/>
</dbReference>
<dbReference type="PROSITE" id="PS51898">
    <property type="entry name" value="TYR_RECOMBINASE"/>
    <property type="match status" value="1"/>
</dbReference>
<dbReference type="Proteomes" id="UP000291144">
    <property type="component" value="Unassembled WGS sequence"/>
</dbReference>
<evidence type="ECO:0000313" key="4">
    <source>
        <dbReference type="EMBL" id="TCC46329.1"/>
    </source>
</evidence>
<feature type="domain" description="Tyr recombinase" evidence="3">
    <location>
        <begin position="1"/>
        <end position="54"/>
    </location>
</feature>
<dbReference type="GO" id="GO:0003677">
    <property type="term" value="F:DNA binding"/>
    <property type="evidence" value="ECO:0007669"/>
    <property type="project" value="InterPro"/>
</dbReference>